<feature type="region of interest" description="Disordered" evidence="1">
    <location>
        <begin position="128"/>
        <end position="147"/>
    </location>
</feature>
<sequence length="560" mass="63617">MLLLLLLLLALLGAPCARTQVTGAEELQRVMEQYDYSPALPSSPRTLETCKDSDASCCIELLYPRRGYQGDNSSAARMRRSEARLHFREGGSSLRSRRQLRVLVDEADEAVSTDPELVMASKMSRTLGDLEGGERDLAHEREDEDGDDGRRVYHVEVMDLPVELYELSVQLLHQDGDNKQLIGEVSFASFEVAECARHGRLCEEEEEEEGGREEKAMEVQEEELRKVEALTRLIASCPPHSPSRWWLEGERRLRYELEELHSVGRCGAGGMRFHTRMHGLGAQVHYLSEGLTSAWRKGNALLLAGNSSRAVECGRRKMKGGHELARELYSCFLQPFSECPEEPHEDSTRHEPEPNSRYTGKEVQEVPKGSRFWWRMQTVSFLLRPSPALEAQLRLVKAALRLPPSYIAMHIRHGDSCMHATISSFRPKCVPFDVYLERAIEMSNLYNVKHASRRPDGSRAEKKQLDFDRSVLEGDWFLEFRSQLGLADAFEITQSALIDLFLLSQGNFFVGSFASHFSRLAFELMVARLGFFPPFASVDYPWCFHMLHKDEVPGYGPVNC</sequence>
<dbReference type="EMBL" id="JH993254">
    <property type="protein sequence ID" value="EKX31626.1"/>
    <property type="molecule type" value="Genomic_DNA"/>
</dbReference>
<dbReference type="GeneID" id="17288355"/>
<feature type="signal peptide" evidence="2">
    <location>
        <begin position="1"/>
        <end position="19"/>
    </location>
</feature>
<feature type="chain" id="PRO_5008769625" description="O-fucosyltransferase family protein" evidence="2">
    <location>
        <begin position="20"/>
        <end position="560"/>
    </location>
</feature>
<evidence type="ECO:0000256" key="1">
    <source>
        <dbReference type="SAM" id="MobiDB-lite"/>
    </source>
</evidence>
<reference evidence="4" key="3">
    <citation type="submission" date="2015-06" db="UniProtKB">
        <authorList>
            <consortium name="EnsemblProtists"/>
        </authorList>
    </citation>
    <scope>IDENTIFICATION</scope>
</reference>
<dbReference type="HOGENOM" id="CLU_487021_0_0_1"/>
<organism evidence="3">
    <name type="scientific">Guillardia theta (strain CCMP2712)</name>
    <name type="common">Cryptophyte</name>
    <dbReference type="NCBI Taxonomy" id="905079"/>
    <lineage>
        <taxon>Eukaryota</taxon>
        <taxon>Cryptophyceae</taxon>
        <taxon>Pyrenomonadales</taxon>
        <taxon>Geminigeraceae</taxon>
        <taxon>Guillardia</taxon>
    </lineage>
</organism>
<dbReference type="Proteomes" id="UP000011087">
    <property type="component" value="Unassembled WGS sequence"/>
</dbReference>
<evidence type="ECO:0000256" key="2">
    <source>
        <dbReference type="SAM" id="SignalP"/>
    </source>
</evidence>
<dbReference type="OrthoDB" id="2014825at2759"/>
<dbReference type="Gene3D" id="3.40.50.11350">
    <property type="match status" value="1"/>
</dbReference>
<reference evidence="3 5" key="1">
    <citation type="journal article" date="2012" name="Nature">
        <title>Algal genomes reveal evolutionary mosaicism and the fate of nucleomorphs.</title>
        <authorList>
            <consortium name="DOE Joint Genome Institute"/>
            <person name="Curtis B.A."/>
            <person name="Tanifuji G."/>
            <person name="Burki F."/>
            <person name="Gruber A."/>
            <person name="Irimia M."/>
            <person name="Maruyama S."/>
            <person name="Arias M.C."/>
            <person name="Ball S.G."/>
            <person name="Gile G.H."/>
            <person name="Hirakawa Y."/>
            <person name="Hopkins J.F."/>
            <person name="Kuo A."/>
            <person name="Rensing S.A."/>
            <person name="Schmutz J."/>
            <person name="Symeonidi A."/>
            <person name="Elias M."/>
            <person name="Eveleigh R.J."/>
            <person name="Herman E.K."/>
            <person name="Klute M.J."/>
            <person name="Nakayama T."/>
            <person name="Obornik M."/>
            <person name="Reyes-Prieto A."/>
            <person name="Armbrust E.V."/>
            <person name="Aves S.J."/>
            <person name="Beiko R.G."/>
            <person name="Coutinho P."/>
            <person name="Dacks J.B."/>
            <person name="Durnford D.G."/>
            <person name="Fast N.M."/>
            <person name="Green B.R."/>
            <person name="Grisdale C.J."/>
            <person name="Hempel F."/>
            <person name="Henrissat B."/>
            <person name="Hoppner M.P."/>
            <person name="Ishida K."/>
            <person name="Kim E."/>
            <person name="Koreny L."/>
            <person name="Kroth P.G."/>
            <person name="Liu Y."/>
            <person name="Malik S.B."/>
            <person name="Maier U.G."/>
            <person name="McRose D."/>
            <person name="Mock T."/>
            <person name="Neilson J.A."/>
            <person name="Onodera N.T."/>
            <person name="Poole A.M."/>
            <person name="Pritham E.J."/>
            <person name="Richards T.A."/>
            <person name="Rocap G."/>
            <person name="Roy S.W."/>
            <person name="Sarai C."/>
            <person name="Schaack S."/>
            <person name="Shirato S."/>
            <person name="Slamovits C.H."/>
            <person name="Spencer D.F."/>
            <person name="Suzuki S."/>
            <person name="Worden A.Z."/>
            <person name="Zauner S."/>
            <person name="Barry K."/>
            <person name="Bell C."/>
            <person name="Bharti A.K."/>
            <person name="Crow J.A."/>
            <person name="Grimwood J."/>
            <person name="Kramer R."/>
            <person name="Lindquist E."/>
            <person name="Lucas S."/>
            <person name="Salamov A."/>
            <person name="McFadden G.I."/>
            <person name="Lane C.E."/>
            <person name="Keeling P.J."/>
            <person name="Gray M.W."/>
            <person name="Grigoriev I.V."/>
            <person name="Archibald J.M."/>
        </authorList>
    </citation>
    <scope>NUCLEOTIDE SEQUENCE</scope>
    <source>
        <strain evidence="3 5">CCMP2712</strain>
    </source>
</reference>
<gene>
    <name evidence="3" type="ORF">GUITHDRAFT_166851</name>
</gene>
<dbReference type="RefSeq" id="XP_005818606.1">
    <property type="nucleotide sequence ID" value="XM_005818549.1"/>
</dbReference>
<proteinExistence type="predicted"/>
<keyword evidence="2" id="KW-0732">Signal</keyword>
<dbReference type="PANTHER" id="PTHR13132:SF29">
    <property type="entry name" value="ALPHA-(1,6)-FUCOSYLTRANSFERASE"/>
    <property type="match status" value="1"/>
</dbReference>
<protein>
    <recommendedName>
        <fullName evidence="6">O-fucosyltransferase family protein</fullName>
    </recommendedName>
</protein>
<feature type="compositionally biased region" description="Basic and acidic residues" evidence="1">
    <location>
        <begin position="132"/>
        <end position="141"/>
    </location>
</feature>
<dbReference type="KEGG" id="gtt:GUITHDRAFT_166851"/>
<dbReference type="GO" id="GO:0006487">
    <property type="term" value="P:protein N-linked glycosylation"/>
    <property type="evidence" value="ECO:0007669"/>
    <property type="project" value="TreeGrafter"/>
</dbReference>
<name>L1I5V4_GUITC</name>
<feature type="region of interest" description="Disordered" evidence="1">
    <location>
        <begin position="340"/>
        <end position="362"/>
    </location>
</feature>
<keyword evidence="5" id="KW-1185">Reference proteome</keyword>
<evidence type="ECO:0000313" key="5">
    <source>
        <dbReference type="Proteomes" id="UP000011087"/>
    </source>
</evidence>
<dbReference type="PANTHER" id="PTHR13132">
    <property type="entry name" value="ALPHA- 1,6 -FUCOSYLTRANSFERASE"/>
    <property type="match status" value="1"/>
</dbReference>
<dbReference type="GO" id="GO:0046921">
    <property type="term" value="F:alpha-(1-&gt;6)-fucosyltransferase activity"/>
    <property type="evidence" value="ECO:0007669"/>
    <property type="project" value="TreeGrafter"/>
</dbReference>
<dbReference type="EnsemblProtists" id="EKX31626">
    <property type="protein sequence ID" value="EKX31626"/>
    <property type="gene ID" value="GUITHDRAFT_166851"/>
</dbReference>
<dbReference type="AlphaFoldDB" id="L1I5V4"/>
<dbReference type="PaxDb" id="55529-EKX31626"/>
<feature type="compositionally biased region" description="Basic and acidic residues" evidence="1">
    <location>
        <begin position="341"/>
        <end position="362"/>
    </location>
</feature>
<evidence type="ECO:0008006" key="6">
    <source>
        <dbReference type="Google" id="ProtNLM"/>
    </source>
</evidence>
<evidence type="ECO:0000313" key="4">
    <source>
        <dbReference type="EnsemblProtists" id="EKX31626"/>
    </source>
</evidence>
<accession>L1I5V4</accession>
<evidence type="ECO:0000313" key="3">
    <source>
        <dbReference type="EMBL" id="EKX31626.1"/>
    </source>
</evidence>
<reference evidence="5" key="2">
    <citation type="submission" date="2012-11" db="EMBL/GenBank/DDBJ databases">
        <authorList>
            <person name="Kuo A."/>
            <person name="Curtis B.A."/>
            <person name="Tanifuji G."/>
            <person name="Burki F."/>
            <person name="Gruber A."/>
            <person name="Irimia M."/>
            <person name="Maruyama S."/>
            <person name="Arias M.C."/>
            <person name="Ball S.G."/>
            <person name="Gile G.H."/>
            <person name="Hirakawa Y."/>
            <person name="Hopkins J.F."/>
            <person name="Rensing S.A."/>
            <person name="Schmutz J."/>
            <person name="Symeonidi A."/>
            <person name="Elias M."/>
            <person name="Eveleigh R.J."/>
            <person name="Herman E.K."/>
            <person name="Klute M.J."/>
            <person name="Nakayama T."/>
            <person name="Obornik M."/>
            <person name="Reyes-Prieto A."/>
            <person name="Armbrust E.V."/>
            <person name="Aves S.J."/>
            <person name="Beiko R.G."/>
            <person name="Coutinho P."/>
            <person name="Dacks J.B."/>
            <person name="Durnford D.G."/>
            <person name="Fast N.M."/>
            <person name="Green B.R."/>
            <person name="Grisdale C."/>
            <person name="Hempe F."/>
            <person name="Henrissat B."/>
            <person name="Hoppner M.P."/>
            <person name="Ishida K.-I."/>
            <person name="Kim E."/>
            <person name="Koreny L."/>
            <person name="Kroth P.G."/>
            <person name="Liu Y."/>
            <person name="Malik S.-B."/>
            <person name="Maier U.G."/>
            <person name="McRose D."/>
            <person name="Mock T."/>
            <person name="Neilson J.A."/>
            <person name="Onodera N.T."/>
            <person name="Poole A.M."/>
            <person name="Pritham E.J."/>
            <person name="Richards T.A."/>
            <person name="Rocap G."/>
            <person name="Roy S.W."/>
            <person name="Sarai C."/>
            <person name="Schaack S."/>
            <person name="Shirato S."/>
            <person name="Slamovits C.H."/>
            <person name="Spencer D.F."/>
            <person name="Suzuki S."/>
            <person name="Worden A.Z."/>
            <person name="Zauner S."/>
            <person name="Barry K."/>
            <person name="Bell C."/>
            <person name="Bharti A.K."/>
            <person name="Crow J.A."/>
            <person name="Grimwood J."/>
            <person name="Kramer R."/>
            <person name="Lindquist E."/>
            <person name="Lucas S."/>
            <person name="Salamov A."/>
            <person name="McFadden G.I."/>
            <person name="Lane C.E."/>
            <person name="Keeling P.J."/>
            <person name="Gray M.W."/>
            <person name="Grigoriev I.V."/>
            <person name="Archibald J.M."/>
        </authorList>
    </citation>
    <scope>NUCLEOTIDE SEQUENCE</scope>
    <source>
        <strain evidence="5">CCMP2712</strain>
    </source>
</reference>